<dbReference type="SMART" id="SM00867">
    <property type="entry name" value="YceI"/>
    <property type="match status" value="1"/>
</dbReference>
<comment type="caution">
    <text evidence="3">The sequence shown here is derived from an EMBL/GenBank/DDBJ whole genome shotgun (WGS) entry which is preliminary data.</text>
</comment>
<dbReference type="SUPFAM" id="SSF101874">
    <property type="entry name" value="YceI-like"/>
    <property type="match status" value="1"/>
</dbReference>
<dbReference type="Gene3D" id="2.40.128.110">
    <property type="entry name" value="Lipid/polyisoprenoid-binding, YceI-like"/>
    <property type="match status" value="1"/>
</dbReference>
<name>A0A0A2WWL4_THEFI</name>
<evidence type="ECO:0000259" key="2">
    <source>
        <dbReference type="SMART" id="SM00867"/>
    </source>
</evidence>
<proteinExistence type="predicted"/>
<evidence type="ECO:0000313" key="4">
    <source>
        <dbReference type="Proteomes" id="UP000030364"/>
    </source>
</evidence>
<evidence type="ECO:0000256" key="1">
    <source>
        <dbReference type="SAM" id="SignalP"/>
    </source>
</evidence>
<organism evidence="3 4">
    <name type="scientific">Thermus filiformis</name>
    <dbReference type="NCBI Taxonomy" id="276"/>
    <lineage>
        <taxon>Bacteria</taxon>
        <taxon>Thermotogati</taxon>
        <taxon>Deinococcota</taxon>
        <taxon>Deinococci</taxon>
        <taxon>Thermales</taxon>
        <taxon>Thermaceae</taxon>
        <taxon>Thermus</taxon>
    </lineage>
</organism>
<dbReference type="OrthoDB" id="117810at2"/>
<dbReference type="PANTHER" id="PTHR34406:SF1">
    <property type="entry name" value="PROTEIN YCEI"/>
    <property type="match status" value="1"/>
</dbReference>
<keyword evidence="1" id="KW-0732">Signal</keyword>
<dbReference type="PANTHER" id="PTHR34406">
    <property type="entry name" value="PROTEIN YCEI"/>
    <property type="match status" value="1"/>
</dbReference>
<dbReference type="STRING" id="276.THFILI_05790"/>
<dbReference type="RefSeq" id="WP_038061772.1">
    <property type="nucleotide sequence ID" value="NZ_JPSL02000039.1"/>
</dbReference>
<evidence type="ECO:0000313" key="3">
    <source>
        <dbReference type="EMBL" id="KGQ22655.2"/>
    </source>
</evidence>
<dbReference type="InterPro" id="IPR007372">
    <property type="entry name" value="Lipid/polyisoprenoid-bd_YceI"/>
</dbReference>
<feature type="chain" id="PRO_5002007817" description="Lipid/polyisoprenoid-binding YceI-like domain-containing protein" evidence="1">
    <location>
        <begin position="17"/>
        <end position="187"/>
    </location>
</feature>
<feature type="signal peptide" evidence="1">
    <location>
        <begin position="1"/>
        <end position="16"/>
    </location>
</feature>
<feature type="domain" description="Lipid/polyisoprenoid-binding YceI-like" evidence="2">
    <location>
        <begin position="18"/>
        <end position="184"/>
    </location>
</feature>
<sequence>MGRIAAALVLFGLALAQTLEVASGEARYRVKEELFGVGITDAVGTTKEVKGQVVFQNGKWSGRLVVNLESLKSDQARRDNYLRQNTLQTARFPEAVFVPVEVKGLPNPWPREGRLPVEVVGDLTIRDVTQRVSWKGEAEFRGSEVRVQLQTAFPFERFGLVQPRVPVVLSVENNIRLEVEIVFRVRP</sequence>
<keyword evidence="4" id="KW-1185">Reference proteome</keyword>
<accession>A0A0A2WWL4</accession>
<gene>
    <name evidence="3" type="ORF">THFILI_05790</name>
</gene>
<dbReference type="Proteomes" id="UP000030364">
    <property type="component" value="Unassembled WGS sequence"/>
</dbReference>
<reference evidence="3 4" key="1">
    <citation type="journal article" date="2015" name="Genome Announc.">
        <title>Draft Genome Sequence of the Thermophile Thermus filiformis ATCC 43280, Producer of Carotenoid-(Di)glucoside-Branched Fatty Acid (Di)esters and Source of Hyperthermostable Enzymes of Biotechnological Interest.</title>
        <authorList>
            <person name="Mandelli F."/>
            <person name="Oliveira Ramires B."/>
            <person name="Couger M.B."/>
            <person name="Paixao D.A."/>
            <person name="Camilo C.M."/>
            <person name="Polikarpov I."/>
            <person name="Prade R."/>
            <person name="Riano-Pachon D.M."/>
            <person name="Squina F.M."/>
        </authorList>
    </citation>
    <scope>NUCLEOTIDE SEQUENCE [LARGE SCALE GENOMIC DNA]</scope>
    <source>
        <strain evidence="3 4">ATCC 43280</strain>
    </source>
</reference>
<dbReference type="AlphaFoldDB" id="A0A0A2WWL4"/>
<dbReference type="EMBL" id="JPSL02000039">
    <property type="protein sequence ID" value="KGQ22655.2"/>
    <property type="molecule type" value="Genomic_DNA"/>
</dbReference>
<dbReference type="InterPro" id="IPR036761">
    <property type="entry name" value="TTHA0802/YceI-like_sf"/>
</dbReference>
<dbReference type="Pfam" id="PF04264">
    <property type="entry name" value="YceI"/>
    <property type="match status" value="1"/>
</dbReference>
<protein>
    <recommendedName>
        <fullName evidence="2">Lipid/polyisoprenoid-binding YceI-like domain-containing protein</fullName>
    </recommendedName>
</protein>